<dbReference type="RefSeq" id="WP_125487229.1">
    <property type="nucleotide sequence ID" value="NZ_RSDW01000001.1"/>
</dbReference>
<comment type="caution">
    <text evidence="2">The sequence shown here is derived from an EMBL/GenBank/DDBJ whole genome shotgun (WGS) entry which is preliminary data.</text>
</comment>
<feature type="transmembrane region" description="Helical" evidence="1">
    <location>
        <begin position="61"/>
        <end position="81"/>
    </location>
</feature>
<gene>
    <name evidence="2" type="ORF">EDE15_4566</name>
</gene>
<sequence length="83" mass="9477">MKQKFIRATELAEFVYCSKAWHLKYLDGAEVSPMARKLQAEATAWHVEQGRSLARGDGYRWAGLAALMLAIFLIVFCWLGWAK</sequence>
<name>A0A428MQ31_9BACT</name>
<evidence type="ECO:0000256" key="1">
    <source>
        <dbReference type="SAM" id="Phobius"/>
    </source>
</evidence>
<evidence type="ECO:0000313" key="3">
    <source>
        <dbReference type="Proteomes" id="UP000269669"/>
    </source>
</evidence>
<protein>
    <submittedName>
        <fullName evidence="2">Uncharacterized protein</fullName>
    </submittedName>
</protein>
<keyword evidence="3" id="KW-1185">Reference proteome</keyword>
<dbReference type="OrthoDB" id="166668at2"/>
<dbReference type="Proteomes" id="UP000269669">
    <property type="component" value="Unassembled WGS sequence"/>
</dbReference>
<keyword evidence="1" id="KW-0472">Membrane</keyword>
<dbReference type="AlphaFoldDB" id="A0A428MQ31"/>
<evidence type="ECO:0000313" key="2">
    <source>
        <dbReference type="EMBL" id="RSL18956.1"/>
    </source>
</evidence>
<accession>A0A428MQ31</accession>
<reference evidence="2 3" key="1">
    <citation type="submission" date="2018-12" db="EMBL/GenBank/DDBJ databases">
        <title>Sequencing of bacterial isolates from soil warming experiment in Harvard Forest, Massachusetts, USA.</title>
        <authorList>
            <person name="Deangelis K."/>
        </authorList>
    </citation>
    <scope>NUCLEOTIDE SEQUENCE [LARGE SCALE GENOMIC DNA]</scope>
    <source>
        <strain evidence="2 3">EB153</strain>
    </source>
</reference>
<proteinExistence type="predicted"/>
<organism evidence="2 3">
    <name type="scientific">Edaphobacter aggregans</name>
    <dbReference type="NCBI Taxonomy" id="570835"/>
    <lineage>
        <taxon>Bacteria</taxon>
        <taxon>Pseudomonadati</taxon>
        <taxon>Acidobacteriota</taxon>
        <taxon>Terriglobia</taxon>
        <taxon>Terriglobales</taxon>
        <taxon>Acidobacteriaceae</taxon>
        <taxon>Edaphobacter</taxon>
    </lineage>
</organism>
<keyword evidence="1" id="KW-1133">Transmembrane helix</keyword>
<keyword evidence="1" id="KW-0812">Transmembrane</keyword>
<dbReference type="EMBL" id="RSDW01000001">
    <property type="protein sequence ID" value="RSL18956.1"/>
    <property type="molecule type" value="Genomic_DNA"/>
</dbReference>